<dbReference type="GO" id="GO:0019957">
    <property type="term" value="F:C-C chemokine binding"/>
    <property type="evidence" value="ECO:0007669"/>
    <property type="project" value="InterPro"/>
</dbReference>
<accession>L7MC83</accession>
<feature type="chain" id="PRO_5003981244" description="Evasin" evidence="7">
    <location>
        <begin position="22"/>
        <end position="121"/>
    </location>
</feature>
<reference evidence="8" key="2">
    <citation type="journal article" date="2015" name="J. Proteomics">
        <title>Sexual differences in the sialomes of the zebra tick, Rhipicephalus pulchellus.</title>
        <authorList>
            <person name="Tan A.W."/>
            <person name="Francischetti I.M."/>
            <person name="Slovak M."/>
            <person name="Kini R.M."/>
            <person name="Ribeiro J.M."/>
        </authorList>
    </citation>
    <scope>NUCLEOTIDE SEQUENCE</scope>
    <source>
        <tissue evidence="8">Salivary gland</tissue>
    </source>
</reference>
<keyword evidence="3 6" id="KW-0732">Signal</keyword>
<protein>
    <recommendedName>
        <fullName evidence="6">Evasin</fullName>
    </recommendedName>
</protein>
<sequence>MAFKACITIISLLYAVQLLCGAEESFLGGAEEVGEEEEDYEDSCMYGSMKTNDTWLAINCTVLCGTSGTVTEEHVPNNAPCVNLTTPPLNYNHTDAMYMCTVGACTNGTCPSKHKEVPCWL</sequence>
<dbReference type="EMBL" id="GACK01004235">
    <property type="protein sequence ID" value="JAA60799.1"/>
    <property type="molecule type" value="mRNA"/>
</dbReference>
<feature type="signal peptide" evidence="7">
    <location>
        <begin position="1"/>
        <end position="21"/>
    </location>
</feature>
<dbReference type="InterPro" id="IPR045797">
    <property type="entry name" value="EVA_Class_A"/>
</dbReference>
<keyword evidence="2 6" id="KW-0964">Secreted</keyword>
<comment type="function">
    <text evidence="6">Salivary chemokine-binding protein which binds to host chemokines.</text>
</comment>
<evidence type="ECO:0000313" key="8">
    <source>
        <dbReference type="EMBL" id="JAA60799.1"/>
    </source>
</evidence>
<evidence type="ECO:0000256" key="2">
    <source>
        <dbReference type="ARBA" id="ARBA00022525"/>
    </source>
</evidence>
<evidence type="ECO:0000256" key="5">
    <source>
        <dbReference type="ARBA" id="ARBA00023180"/>
    </source>
</evidence>
<proteinExistence type="evidence at transcript level"/>
<evidence type="ECO:0000256" key="3">
    <source>
        <dbReference type="ARBA" id="ARBA00022729"/>
    </source>
</evidence>
<evidence type="ECO:0000256" key="7">
    <source>
        <dbReference type="SAM" id="SignalP"/>
    </source>
</evidence>
<keyword evidence="5 6" id="KW-0325">Glycoprotein</keyword>
<evidence type="ECO:0000256" key="1">
    <source>
        <dbReference type="ARBA" id="ARBA00004613"/>
    </source>
</evidence>
<dbReference type="Pfam" id="PF19429">
    <property type="entry name" value="EVA_Class_A"/>
    <property type="match status" value="1"/>
</dbReference>
<keyword evidence="4 6" id="KW-1015">Disulfide bond</keyword>
<name>L7MC83_RHIPC</name>
<dbReference type="GO" id="GO:0005576">
    <property type="term" value="C:extracellular region"/>
    <property type="evidence" value="ECO:0007669"/>
    <property type="project" value="UniProtKB-SubCell"/>
</dbReference>
<dbReference type="AlphaFoldDB" id="L7MC83"/>
<reference evidence="8" key="1">
    <citation type="submission" date="2012-11" db="EMBL/GenBank/DDBJ databases">
        <authorList>
            <person name="Lucero-Rivera Y.E."/>
            <person name="Tovar-Ramirez D."/>
        </authorList>
    </citation>
    <scope>NUCLEOTIDE SEQUENCE</scope>
    <source>
        <tissue evidence="8">Salivary gland</tissue>
    </source>
</reference>
<comment type="subcellular location">
    <subcellularLocation>
        <location evidence="1 6">Secreted</location>
    </subcellularLocation>
</comment>
<organism evidence="8">
    <name type="scientific">Rhipicephalus pulchellus</name>
    <name type="common">Yellow backed tick</name>
    <name type="synonym">Dermacentor pulchellus</name>
    <dbReference type="NCBI Taxonomy" id="72859"/>
    <lineage>
        <taxon>Eukaryota</taxon>
        <taxon>Metazoa</taxon>
        <taxon>Ecdysozoa</taxon>
        <taxon>Arthropoda</taxon>
        <taxon>Chelicerata</taxon>
        <taxon>Arachnida</taxon>
        <taxon>Acari</taxon>
        <taxon>Parasitiformes</taxon>
        <taxon>Ixodida</taxon>
        <taxon>Ixodoidea</taxon>
        <taxon>Ixodidae</taxon>
        <taxon>Rhipicephalinae</taxon>
        <taxon>Rhipicephalus</taxon>
        <taxon>Rhipicephalus</taxon>
    </lineage>
</organism>
<evidence type="ECO:0000256" key="4">
    <source>
        <dbReference type="ARBA" id="ARBA00023157"/>
    </source>
</evidence>
<dbReference type="Gene3D" id="2.30.130.100">
    <property type="match status" value="1"/>
</dbReference>
<evidence type="ECO:0000256" key="6">
    <source>
        <dbReference type="RuleBase" id="RU369006"/>
    </source>
</evidence>